<name>A0A9W4GCR8_BLUGR</name>
<sequence>MLAGLSILFNTATAPFIHNVPVPLLFSQLNPRDSTGIKPIIH</sequence>
<dbReference type="AlphaFoldDB" id="A0A9W4GCR8"/>
<comment type="caution">
    <text evidence="1">The sequence shown here is derived from an EMBL/GenBank/DDBJ whole genome shotgun (WGS) entry which is preliminary data.</text>
</comment>
<evidence type="ECO:0000313" key="2">
    <source>
        <dbReference type="Proteomes" id="UP000683417"/>
    </source>
</evidence>
<accession>A0A9W4GCR8</accession>
<dbReference type="EMBL" id="CAJHIT010000002">
    <property type="protein sequence ID" value="CAD6499658.1"/>
    <property type="molecule type" value="Genomic_DNA"/>
</dbReference>
<protein>
    <submittedName>
        <fullName evidence="1">BgTH12-03766</fullName>
    </submittedName>
</protein>
<dbReference type="Proteomes" id="UP000683417">
    <property type="component" value="Unassembled WGS sequence"/>
</dbReference>
<reference evidence="1" key="1">
    <citation type="submission" date="2020-10" db="EMBL/GenBank/DDBJ databases">
        <authorList>
            <person name="Muller C M."/>
        </authorList>
    </citation>
    <scope>NUCLEOTIDE SEQUENCE</scope>
    <source>
        <strain evidence="1">THUN-12</strain>
    </source>
</reference>
<organism evidence="1 2">
    <name type="scientific">Blumeria graminis f. sp. triticale</name>
    <dbReference type="NCBI Taxonomy" id="1689686"/>
    <lineage>
        <taxon>Eukaryota</taxon>
        <taxon>Fungi</taxon>
        <taxon>Dikarya</taxon>
        <taxon>Ascomycota</taxon>
        <taxon>Pezizomycotina</taxon>
        <taxon>Leotiomycetes</taxon>
        <taxon>Erysiphales</taxon>
        <taxon>Erysiphaceae</taxon>
        <taxon>Blumeria</taxon>
    </lineage>
</organism>
<evidence type="ECO:0000313" key="1">
    <source>
        <dbReference type="EMBL" id="CAD6499658.1"/>
    </source>
</evidence>
<proteinExistence type="predicted"/>
<gene>
    <name evidence="1" type="ORF">BGTH12_LOCUS1016</name>
</gene>